<keyword evidence="8" id="KW-1185">Reference proteome</keyword>
<name>B4J698_DROGR</name>
<dbReference type="FunCoup" id="B4J698">
    <property type="interactions" value="10"/>
</dbReference>
<reference evidence="7 8" key="1">
    <citation type="journal article" date="2007" name="Nature">
        <title>Evolution of genes and genomes on the Drosophila phylogeny.</title>
        <authorList>
            <consortium name="Drosophila 12 Genomes Consortium"/>
            <person name="Clark A.G."/>
            <person name="Eisen M.B."/>
            <person name="Smith D.R."/>
            <person name="Bergman C.M."/>
            <person name="Oliver B."/>
            <person name="Markow T.A."/>
            <person name="Kaufman T.C."/>
            <person name="Kellis M."/>
            <person name="Gelbart W."/>
            <person name="Iyer V.N."/>
            <person name="Pollard D.A."/>
            <person name="Sackton T.B."/>
            <person name="Larracuente A.M."/>
            <person name="Singh N.D."/>
            <person name="Abad J.P."/>
            <person name="Abt D.N."/>
            <person name="Adryan B."/>
            <person name="Aguade M."/>
            <person name="Akashi H."/>
            <person name="Anderson W.W."/>
            <person name="Aquadro C.F."/>
            <person name="Ardell D.H."/>
            <person name="Arguello R."/>
            <person name="Artieri C.G."/>
            <person name="Barbash D.A."/>
            <person name="Barker D."/>
            <person name="Barsanti P."/>
            <person name="Batterham P."/>
            <person name="Batzoglou S."/>
            <person name="Begun D."/>
            <person name="Bhutkar A."/>
            <person name="Blanco E."/>
            <person name="Bosak S.A."/>
            <person name="Bradley R.K."/>
            <person name="Brand A.D."/>
            <person name="Brent M.R."/>
            <person name="Brooks A.N."/>
            <person name="Brown R.H."/>
            <person name="Butlin R.K."/>
            <person name="Caggese C."/>
            <person name="Calvi B.R."/>
            <person name="Bernardo de Carvalho A."/>
            <person name="Caspi A."/>
            <person name="Castrezana S."/>
            <person name="Celniker S.E."/>
            <person name="Chang J.L."/>
            <person name="Chapple C."/>
            <person name="Chatterji S."/>
            <person name="Chinwalla A."/>
            <person name="Civetta A."/>
            <person name="Clifton S.W."/>
            <person name="Comeron J.M."/>
            <person name="Costello J.C."/>
            <person name="Coyne J.A."/>
            <person name="Daub J."/>
            <person name="David R.G."/>
            <person name="Delcher A.L."/>
            <person name="Delehaunty K."/>
            <person name="Do C.B."/>
            <person name="Ebling H."/>
            <person name="Edwards K."/>
            <person name="Eickbush T."/>
            <person name="Evans J.D."/>
            <person name="Filipski A."/>
            <person name="Findeiss S."/>
            <person name="Freyhult E."/>
            <person name="Fulton L."/>
            <person name="Fulton R."/>
            <person name="Garcia A.C."/>
            <person name="Gardiner A."/>
            <person name="Garfield D.A."/>
            <person name="Garvin B.E."/>
            <person name="Gibson G."/>
            <person name="Gilbert D."/>
            <person name="Gnerre S."/>
            <person name="Godfrey J."/>
            <person name="Good R."/>
            <person name="Gotea V."/>
            <person name="Gravely B."/>
            <person name="Greenberg A.J."/>
            <person name="Griffiths-Jones S."/>
            <person name="Gross S."/>
            <person name="Guigo R."/>
            <person name="Gustafson E.A."/>
            <person name="Haerty W."/>
            <person name="Hahn M.W."/>
            <person name="Halligan D.L."/>
            <person name="Halpern A.L."/>
            <person name="Halter G.M."/>
            <person name="Han M.V."/>
            <person name="Heger A."/>
            <person name="Hillier L."/>
            <person name="Hinrichs A.S."/>
            <person name="Holmes I."/>
            <person name="Hoskins R.A."/>
            <person name="Hubisz M.J."/>
            <person name="Hultmark D."/>
            <person name="Huntley M.A."/>
            <person name="Jaffe D.B."/>
            <person name="Jagadeeshan S."/>
            <person name="Jeck W.R."/>
            <person name="Johnson J."/>
            <person name="Jones C.D."/>
            <person name="Jordan W.C."/>
            <person name="Karpen G.H."/>
            <person name="Kataoka E."/>
            <person name="Keightley P.D."/>
            <person name="Kheradpour P."/>
            <person name="Kirkness E.F."/>
            <person name="Koerich L.B."/>
            <person name="Kristiansen K."/>
            <person name="Kudrna D."/>
            <person name="Kulathinal R.J."/>
            <person name="Kumar S."/>
            <person name="Kwok R."/>
            <person name="Lander E."/>
            <person name="Langley C.H."/>
            <person name="Lapoint R."/>
            <person name="Lazzaro B.P."/>
            <person name="Lee S.J."/>
            <person name="Levesque L."/>
            <person name="Li R."/>
            <person name="Lin C.F."/>
            <person name="Lin M.F."/>
            <person name="Lindblad-Toh K."/>
            <person name="Llopart A."/>
            <person name="Long M."/>
            <person name="Low L."/>
            <person name="Lozovsky E."/>
            <person name="Lu J."/>
            <person name="Luo M."/>
            <person name="Machado C.A."/>
            <person name="Makalowski W."/>
            <person name="Marzo M."/>
            <person name="Matsuda M."/>
            <person name="Matzkin L."/>
            <person name="McAllister B."/>
            <person name="McBride C.S."/>
            <person name="McKernan B."/>
            <person name="McKernan K."/>
            <person name="Mendez-Lago M."/>
            <person name="Minx P."/>
            <person name="Mollenhauer M.U."/>
            <person name="Montooth K."/>
            <person name="Mount S.M."/>
            <person name="Mu X."/>
            <person name="Myers E."/>
            <person name="Negre B."/>
            <person name="Newfeld S."/>
            <person name="Nielsen R."/>
            <person name="Noor M.A."/>
            <person name="O'Grady P."/>
            <person name="Pachter L."/>
            <person name="Papaceit M."/>
            <person name="Parisi M.J."/>
            <person name="Parisi M."/>
            <person name="Parts L."/>
            <person name="Pedersen J.S."/>
            <person name="Pesole G."/>
            <person name="Phillippy A.M."/>
            <person name="Ponting C.P."/>
            <person name="Pop M."/>
            <person name="Porcelli D."/>
            <person name="Powell J.R."/>
            <person name="Prohaska S."/>
            <person name="Pruitt K."/>
            <person name="Puig M."/>
            <person name="Quesneville H."/>
            <person name="Ram K.R."/>
            <person name="Rand D."/>
            <person name="Rasmussen M.D."/>
            <person name="Reed L.K."/>
            <person name="Reenan R."/>
            <person name="Reily A."/>
            <person name="Remington K.A."/>
            <person name="Rieger T.T."/>
            <person name="Ritchie M.G."/>
            <person name="Robin C."/>
            <person name="Rogers Y.H."/>
            <person name="Rohde C."/>
            <person name="Rozas J."/>
            <person name="Rubenfield M.J."/>
            <person name="Ruiz A."/>
            <person name="Russo S."/>
            <person name="Salzberg S.L."/>
            <person name="Sanchez-Gracia A."/>
            <person name="Saranga D.J."/>
            <person name="Sato H."/>
            <person name="Schaeffer S.W."/>
            <person name="Schatz M.C."/>
            <person name="Schlenke T."/>
            <person name="Schwartz R."/>
            <person name="Segarra C."/>
            <person name="Singh R.S."/>
            <person name="Sirot L."/>
            <person name="Sirota M."/>
            <person name="Sisneros N.B."/>
            <person name="Smith C.D."/>
            <person name="Smith T.F."/>
            <person name="Spieth J."/>
            <person name="Stage D.E."/>
            <person name="Stark A."/>
            <person name="Stephan W."/>
            <person name="Strausberg R.L."/>
            <person name="Strempel S."/>
            <person name="Sturgill D."/>
            <person name="Sutton G."/>
            <person name="Sutton G.G."/>
            <person name="Tao W."/>
            <person name="Teichmann S."/>
            <person name="Tobari Y.N."/>
            <person name="Tomimura Y."/>
            <person name="Tsolas J.M."/>
            <person name="Valente V.L."/>
            <person name="Venter E."/>
            <person name="Venter J.C."/>
            <person name="Vicario S."/>
            <person name="Vieira F.G."/>
            <person name="Vilella A.J."/>
            <person name="Villasante A."/>
            <person name="Walenz B."/>
            <person name="Wang J."/>
            <person name="Wasserman M."/>
            <person name="Watts T."/>
            <person name="Wilson D."/>
            <person name="Wilson R.K."/>
            <person name="Wing R.A."/>
            <person name="Wolfner M.F."/>
            <person name="Wong A."/>
            <person name="Wong G.K."/>
            <person name="Wu C.I."/>
            <person name="Wu G."/>
            <person name="Yamamoto D."/>
            <person name="Yang H.P."/>
            <person name="Yang S.P."/>
            <person name="Yorke J.A."/>
            <person name="Yoshida K."/>
            <person name="Zdobnov E."/>
            <person name="Zhang P."/>
            <person name="Zhang Y."/>
            <person name="Zimin A.V."/>
            <person name="Baldwin J."/>
            <person name="Abdouelleil A."/>
            <person name="Abdulkadir J."/>
            <person name="Abebe A."/>
            <person name="Abera B."/>
            <person name="Abreu J."/>
            <person name="Acer S.C."/>
            <person name="Aftuck L."/>
            <person name="Alexander A."/>
            <person name="An P."/>
            <person name="Anderson E."/>
            <person name="Anderson S."/>
            <person name="Arachi H."/>
            <person name="Azer M."/>
            <person name="Bachantsang P."/>
            <person name="Barry A."/>
            <person name="Bayul T."/>
            <person name="Berlin A."/>
            <person name="Bessette D."/>
            <person name="Bloom T."/>
            <person name="Blye J."/>
            <person name="Boguslavskiy L."/>
            <person name="Bonnet C."/>
            <person name="Boukhgalter B."/>
            <person name="Bourzgui I."/>
            <person name="Brown A."/>
            <person name="Cahill P."/>
            <person name="Channer S."/>
            <person name="Cheshatsang Y."/>
            <person name="Chuda L."/>
            <person name="Citroen M."/>
            <person name="Collymore A."/>
            <person name="Cooke P."/>
            <person name="Costello M."/>
            <person name="D'Aco K."/>
            <person name="Daza R."/>
            <person name="De Haan G."/>
            <person name="DeGray S."/>
            <person name="DeMaso C."/>
            <person name="Dhargay N."/>
            <person name="Dooley K."/>
            <person name="Dooley E."/>
            <person name="Doricent M."/>
            <person name="Dorje P."/>
            <person name="Dorjee K."/>
            <person name="Dupes A."/>
            <person name="Elong R."/>
            <person name="Falk J."/>
            <person name="Farina A."/>
            <person name="Faro S."/>
            <person name="Ferguson D."/>
            <person name="Fisher S."/>
            <person name="Foley C.D."/>
            <person name="Franke A."/>
            <person name="Friedrich D."/>
            <person name="Gadbois L."/>
            <person name="Gearin G."/>
            <person name="Gearin C.R."/>
            <person name="Giannoukos G."/>
            <person name="Goode T."/>
            <person name="Graham J."/>
            <person name="Grandbois E."/>
            <person name="Grewal S."/>
            <person name="Gyaltsen K."/>
            <person name="Hafez N."/>
            <person name="Hagos B."/>
            <person name="Hall J."/>
            <person name="Henson C."/>
            <person name="Hollinger A."/>
            <person name="Honan T."/>
            <person name="Huard M.D."/>
            <person name="Hughes L."/>
            <person name="Hurhula B."/>
            <person name="Husby M.E."/>
            <person name="Kamat A."/>
            <person name="Kanga B."/>
            <person name="Kashin S."/>
            <person name="Khazanovich D."/>
            <person name="Kisner P."/>
            <person name="Lance K."/>
            <person name="Lara M."/>
            <person name="Lee W."/>
            <person name="Lennon N."/>
            <person name="Letendre F."/>
            <person name="LeVine R."/>
            <person name="Lipovsky A."/>
            <person name="Liu X."/>
            <person name="Liu J."/>
            <person name="Liu S."/>
            <person name="Lokyitsang T."/>
            <person name="Lokyitsang Y."/>
            <person name="Lubonja R."/>
            <person name="Lui A."/>
            <person name="MacDonald P."/>
            <person name="Magnisalis V."/>
            <person name="Maru K."/>
            <person name="Matthews C."/>
            <person name="McCusker W."/>
            <person name="McDonough S."/>
            <person name="Mehta T."/>
            <person name="Meldrim J."/>
            <person name="Meneus L."/>
            <person name="Mihai O."/>
            <person name="Mihalev A."/>
            <person name="Mihova T."/>
            <person name="Mittelman R."/>
            <person name="Mlenga V."/>
            <person name="Montmayeur A."/>
            <person name="Mulrain L."/>
            <person name="Navidi A."/>
            <person name="Naylor J."/>
            <person name="Negash T."/>
            <person name="Nguyen T."/>
            <person name="Nguyen N."/>
            <person name="Nicol R."/>
            <person name="Norbu C."/>
            <person name="Norbu N."/>
            <person name="Novod N."/>
            <person name="O'Neill B."/>
            <person name="Osman S."/>
            <person name="Markiewicz E."/>
            <person name="Oyono O.L."/>
            <person name="Patti C."/>
            <person name="Phunkhang P."/>
            <person name="Pierre F."/>
            <person name="Priest M."/>
            <person name="Raghuraman S."/>
            <person name="Rege F."/>
            <person name="Reyes R."/>
            <person name="Rise C."/>
            <person name="Rogov P."/>
            <person name="Ross K."/>
            <person name="Ryan E."/>
            <person name="Settipalli S."/>
            <person name="Shea T."/>
            <person name="Sherpa N."/>
            <person name="Shi L."/>
            <person name="Shih D."/>
            <person name="Sparrow T."/>
            <person name="Spaulding J."/>
            <person name="Stalker J."/>
            <person name="Stange-Thomann N."/>
            <person name="Stavropoulos S."/>
            <person name="Stone C."/>
            <person name="Strader C."/>
            <person name="Tesfaye S."/>
            <person name="Thomson T."/>
            <person name="Thoulutsang Y."/>
            <person name="Thoulutsang D."/>
            <person name="Topham K."/>
            <person name="Topping I."/>
            <person name="Tsamla T."/>
            <person name="Vassiliev H."/>
            <person name="Vo A."/>
            <person name="Wangchuk T."/>
            <person name="Wangdi T."/>
            <person name="Weiand M."/>
            <person name="Wilkinson J."/>
            <person name="Wilson A."/>
            <person name="Yadav S."/>
            <person name="Young G."/>
            <person name="Yu Q."/>
            <person name="Zembek L."/>
            <person name="Zhong D."/>
            <person name="Zimmer A."/>
            <person name="Zwirko Z."/>
            <person name="Jaffe D.B."/>
            <person name="Alvarez P."/>
            <person name="Brockman W."/>
            <person name="Butler J."/>
            <person name="Chin C."/>
            <person name="Gnerre S."/>
            <person name="Grabherr M."/>
            <person name="Kleber M."/>
            <person name="Mauceli E."/>
            <person name="MacCallum I."/>
        </authorList>
    </citation>
    <scope>NUCLEOTIDE SEQUENCE [LARGE SCALE GENOMIC DNA]</scope>
    <source>
        <strain evidence="8">Tucson 15287-2541.00</strain>
    </source>
</reference>
<keyword evidence="6" id="KW-0807">Transducer</keyword>
<comment type="subcellular location">
    <subcellularLocation>
        <location evidence="1 6">Cell membrane</location>
        <topology evidence="1 6">Multi-pass membrane protein</topology>
    </subcellularLocation>
</comment>
<dbReference type="HOGENOM" id="CLU_058694_0_0_1"/>
<evidence type="ECO:0000256" key="6">
    <source>
        <dbReference type="RuleBase" id="RU363108"/>
    </source>
</evidence>
<dbReference type="GO" id="GO:0005886">
    <property type="term" value="C:plasma membrane"/>
    <property type="evidence" value="ECO:0007669"/>
    <property type="project" value="UniProtKB-SubCell"/>
</dbReference>
<dbReference type="EMBL" id="CH916367">
    <property type="protein sequence ID" value="EDW00871.1"/>
    <property type="molecule type" value="Genomic_DNA"/>
</dbReference>
<keyword evidence="4 6" id="KW-1133">Transmembrane helix</keyword>
<evidence type="ECO:0000256" key="4">
    <source>
        <dbReference type="ARBA" id="ARBA00022989"/>
    </source>
</evidence>
<dbReference type="AlphaFoldDB" id="B4J698"/>
<feature type="transmembrane region" description="Helical" evidence="6">
    <location>
        <begin position="289"/>
        <end position="312"/>
    </location>
</feature>
<organism evidence="8">
    <name type="scientific">Drosophila grimshawi</name>
    <name type="common">Hawaiian fruit fly</name>
    <name type="synonym">Idiomyia grimshawi</name>
    <dbReference type="NCBI Taxonomy" id="7222"/>
    <lineage>
        <taxon>Eukaryota</taxon>
        <taxon>Metazoa</taxon>
        <taxon>Ecdysozoa</taxon>
        <taxon>Arthropoda</taxon>
        <taxon>Hexapoda</taxon>
        <taxon>Insecta</taxon>
        <taxon>Pterygota</taxon>
        <taxon>Neoptera</taxon>
        <taxon>Endopterygota</taxon>
        <taxon>Diptera</taxon>
        <taxon>Brachycera</taxon>
        <taxon>Muscomorpha</taxon>
        <taxon>Ephydroidea</taxon>
        <taxon>Drosophilidae</taxon>
        <taxon>Drosophila</taxon>
        <taxon>Hawaiian Drosophila</taxon>
    </lineage>
</organism>
<protein>
    <recommendedName>
        <fullName evidence="6">Gustatory receptor</fullName>
    </recommendedName>
</protein>
<dbReference type="Pfam" id="PF08395">
    <property type="entry name" value="7tm_7"/>
    <property type="match status" value="1"/>
</dbReference>
<dbReference type="PhylomeDB" id="B4J698"/>
<feature type="transmembrane region" description="Helical" evidence="6">
    <location>
        <begin position="39"/>
        <end position="58"/>
    </location>
</feature>
<keyword evidence="5 6" id="KW-0472">Membrane</keyword>
<evidence type="ECO:0000256" key="2">
    <source>
        <dbReference type="ARBA" id="ARBA00022475"/>
    </source>
</evidence>
<gene>
    <name evidence="7" type="primary">Dgri\GH20781</name>
    <name evidence="7" type="ORF">Dgri_GH20781</name>
</gene>
<comment type="function">
    <text evidence="6">Gustatory receptor which mediates acceptance or avoidance behavior, depending on its substrates.</text>
</comment>
<keyword evidence="3 6" id="KW-0812">Transmembrane</keyword>
<dbReference type="GO" id="GO:0007165">
    <property type="term" value="P:signal transduction"/>
    <property type="evidence" value="ECO:0007669"/>
    <property type="project" value="UniProtKB-KW"/>
</dbReference>
<sequence length="400" mass="47015">MSDLVKFLLRVNYYYGRLCGIINFELDLNTFRARLSKKATIFAAIMNIFVLSLMPLIIKTRIWKVFLMDQNPIHEWVILMMLGIRIGCVYLTILSRWWQRKRLLQMIATYRHLFLQQPQVIRLLRRGVISKFVSGILTETSHMILTMYVMRGKITPITWMTMFMLNVMIGLLNVILSQFYFLLLTVHGHYILFNHELHSIVAETHRLEQDQNQDECNLKCGVLANRLDRLARSQSQLHNIVEQMTQIFGMQALTMCIIFDVSLIGGVYYSYSTIKYGLLSIDWLSLQNILLILLVVCFVVDTHITHSISYYAEDQHKKMVKLIAEFPTFAFCLDTRLEQAFESFQLQLVRNPWKIYIMGLFNVDRSNLIALFSSLISYSLILIQHDIKNYRNYLTKDNAY</sequence>
<accession>B4J698</accession>
<evidence type="ECO:0000256" key="3">
    <source>
        <dbReference type="ARBA" id="ARBA00022692"/>
    </source>
</evidence>
<proteinExistence type="inferred from homology"/>
<dbReference type="InParanoid" id="B4J698"/>
<dbReference type="OMA" id="HGHYLLM"/>
<keyword evidence="6" id="KW-0675">Receptor</keyword>
<evidence type="ECO:0000256" key="1">
    <source>
        <dbReference type="ARBA" id="ARBA00004651"/>
    </source>
</evidence>
<dbReference type="OrthoDB" id="7856336at2759"/>
<evidence type="ECO:0000256" key="5">
    <source>
        <dbReference type="ARBA" id="ARBA00023136"/>
    </source>
</evidence>
<dbReference type="InterPro" id="IPR013604">
    <property type="entry name" value="7TM_chemorcpt"/>
</dbReference>
<feature type="transmembrane region" description="Helical" evidence="6">
    <location>
        <begin position="247"/>
        <end position="269"/>
    </location>
</feature>
<evidence type="ECO:0000313" key="8">
    <source>
        <dbReference type="Proteomes" id="UP000001070"/>
    </source>
</evidence>
<dbReference type="eggNOG" id="ENOG502T9CD">
    <property type="taxonomic scope" value="Eukaryota"/>
</dbReference>
<feature type="transmembrane region" description="Helical" evidence="6">
    <location>
        <begin position="132"/>
        <end position="150"/>
    </location>
</feature>
<feature type="transmembrane region" description="Helical" evidence="6">
    <location>
        <begin position="368"/>
        <end position="387"/>
    </location>
</feature>
<dbReference type="Proteomes" id="UP000001070">
    <property type="component" value="Unassembled WGS sequence"/>
</dbReference>
<dbReference type="GO" id="GO:0050909">
    <property type="term" value="P:sensory perception of taste"/>
    <property type="evidence" value="ECO:0007669"/>
    <property type="project" value="InterPro"/>
</dbReference>
<keyword evidence="2 6" id="KW-1003">Cell membrane</keyword>
<evidence type="ECO:0000313" key="7">
    <source>
        <dbReference type="EMBL" id="EDW00871.1"/>
    </source>
</evidence>
<comment type="similarity">
    <text evidence="6">Belongs to the insect chemoreceptor superfamily. Gustatory receptor (GR) family.</text>
</comment>
<feature type="transmembrane region" description="Helical" evidence="6">
    <location>
        <begin position="162"/>
        <end position="183"/>
    </location>
</feature>
<feature type="transmembrane region" description="Helical" evidence="6">
    <location>
        <begin position="78"/>
        <end position="98"/>
    </location>
</feature>